<proteinExistence type="predicted"/>
<dbReference type="Gene3D" id="1.10.510.10">
    <property type="entry name" value="Transferase(Phosphotransferase) domain 1"/>
    <property type="match status" value="1"/>
</dbReference>
<dbReference type="Proteomes" id="UP001310290">
    <property type="component" value="Unassembled WGS sequence"/>
</dbReference>
<dbReference type="InterPro" id="IPR011009">
    <property type="entry name" value="Kinase-like_dom_sf"/>
</dbReference>
<comment type="caution">
    <text evidence="10">The sequence shown here is derived from an EMBL/GenBank/DDBJ whole genome shotgun (WGS) entry which is preliminary data.</text>
</comment>
<keyword evidence="6 7" id="KW-0067">ATP-binding</keyword>
<dbReference type="InterPro" id="IPR000719">
    <property type="entry name" value="Prot_kinase_dom"/>
</dbReference>
<dbReference type="PROSITE" id="PS00107">
    <property type="entry name" value="PROTEIN_KINASE_ATP"/>
    <property type="match status" value="1"/>
</dbReference>
<evidence type="ECO:0000256" key="2">
    <source>
        <dbReference type="ARBA" id="ARBA00022527"/>
    </source>
</evidence>
<dbReference type="InterPro" id="IPR008271">
    <property type="entry name" value="Ser/Thr_kinase_AS"/>
</dbReference>
<evidence type="ECO:0000256" key="4">
    <source>
        <dbReference type="ARBA" id="ARBA00022741"/>
    </source>
</evidence>
<evidence type="ECO:0000256" key="6">
    <source>
        <dbReference type="ARBA" id="ARBA00022840"/>
    </source>
</evidence>
<evidence type="ECO:0000256" key="3">
    <source>
        <dbReference type="ARBA" id="ARBA00022679"/>
    </source>
</evidence>
<dbReference type="PROSITE" id="PS00108">
    <property type="entry name" value="PROTEIN_KINASE_ST"/>
    <property type="match status" value="1"/>
</dbReference>
<dbReference type="GO" id="GO:0016301">
    <property type="term" value="F:kinase activity"/>
    <property type="evidence" value="ECO:0007669"/>
    <property type="project" value="UniProtKB-KW"/>
</dbReference>
<dbReference type="EC" id="2.7.11.1" evidence="1"/>
<keyword evidence="4 7" id="KW-0547">Nucleotide-binding</keyword>
<keyword evidence="5 10" id="KW-0418">Kinase</keyword>
<dbReference type="SMART" id="SM00220">
    <property type="entry name" value="S_TKc"/>
    <property type="match status" value="1"/>
</dbReference>
<feature type="region of interest" description="Disordered" evidence="8">
    <location>
        <begin position="420"/>
        <end position="472"/>
    </location>
</feature>
<evidence type="ECO:0000256" key="1">
    <source>
        <dbReference type="ARBA" id="ARBA00012513"/>
    </source>
</evidence>
<feature type="compositionally biased region" description="Low complexity" evidence="8">
    <location>
        <begin position="304"/>
        <end position="326"/>
    </location>
</feature>
<gene>
    <name evidence="10" type="ORF">QBA35_34205</name>
</gene>
<dbReference type="PROSITE" id="PS50011">
    <property type="entry name" value="PROTEIN_KINASE_DOM"/>
    <property type="match status" value="1"/>
</dbReference>
<dbReference type="EMBL" id="JARULZ010000002">
    <property type="protein sequence ID" value="MEH0638296.1"/>
    <property type="molecule type" value="Genomic_DNA"/>
</dbReference>
<dbReference type="Pfam" id="PF00069">
    <property type="entry name" value="Pkinase"/>
    <property type="match status" value="1"/>
</dbReference>
<dbReference type="InterPro" id="IPR017441">
    <property type="entry name" value="Protein_kinase_ATP_BS"/>
</dbReference>
<organism evidence="10 11">
    <name type="scientific">Streptomyces bottropensis</name>
    <dbReference type="NCBI Taxonomy" id="42235"/>
    <lineage>
        <taxon>Bacteria</taxon>
        <taxon>Bacillati</taxon>
        <taxon>Actinomycetota</taxon>
        <taxon>Actinomycetes</taxon>
        <taxon>Kitasatosporales</taxon>
        <taxon>Streptomycetaceae</taxon>
        <taxon>Streptomyces</taxon>
    </lineage>
</organism>
<evidence type="ECO:0000256" key="5">
    <source>
        <dbReference type="ARBA" id="ARBA00022777"/>
    </source>
</evidence>
<dbReference type="PANTHER" id="PTHR43289:SF6">
    <property type="entry name" value="SERINE_THREONINE-PROTEIN KINASE NEKL-3"/>
    <property type="match status" value="1"/>
</dbReference>
<feature type="compositionally biased region" description="Low complexity" evidence="8">
    <location>
        <begin position="420"/>
        <end position="444"/>
    </location>
</feature>
<keyword evidence="2" id="KW-0723">Serine/threonine-protein kinase</keyword>
<keyword evidence="3" id="KW-0808">Transferase</keyword>
<dbReference type="Gene3D" id="3.30.200.20">
    <property type="entry name" value="Phosphorylase Kinase, domain 1"/>
    <property type="match status" value="1"/>
</dbReference>
<evidence type="ECO:0000313" key="10">
    <source>
        <dbReference type="EMBL" id="MEH0638296.1"/>
    </source>
</evidence>
<evidence type="ECO:0000256" key="8">
    <source>
        <dbReference type="SAM" id="MobiDB-lite"/>
    </source>
</evidence>
<sequence length="617" mass="65346">MNEDDRGPERRVVDGRFELETRLGGGGMGTVWRARDLVLHRLVAVKEVRPPDRDLAEYDPDGARQLRERVLREARALARIDHPNVVTIHHIVDGGEGTYPWLVMELVSGGSLADRLAQGPMAPTEATRIGRQVLAALTAAHDAGIQHRDVKPANVLMRPDGRPVLTDFGIAAIRETTGLTATGSVIGTPDFMAPERISGHEGGSASDLWSLAMMLYTAVEGHHPLRRGSTLATLAAVLNDDVVPPVRAGALGDVLMSVLVRDPAARPSAAVFDQRLAEVESGPATPAAWAEPTSYPLTPPPTTSPVTPRPGGLTSPTAFTPSGATASPPPSVGIAKSTSDPARATTAGFGPPPSSYHSPQGHSLQGHRPQGPYQPVTAPVGPPPRRGRRGGVLLGVSGASLAGVLGLLWWLLPLDDNGDSDAGASPTASATTSAPKSTASPADADPTDAKQKGTSDTEDTPETAETGDMLTPDGIRTAIKAFKKETGRDTFGDFSVYPDFVSAQLMVEGSDKKYDSYTYRPGQGVEKGIIKGTLSGGEQPLSLDDFDWDKVPALLKEAEKKLNVPDPENRYLLVRQPNDIFDTPAGMAIYFSDEYSQSGYLEADPKGKVTRVYPADS</sequence>
<protein>
    <recommendedName>
        <fullName evidence="1">non-specific serine/threonine protein kinase</fullName>
        <ecNumber evidence="1">2.7.11.1</ecNumber>
    </recommendedName>
</protein>
<evidence type="ECO:0000313" key="11">
    <source>
        <dbReference type="Proteomes" id="UP001310290"/>
    </source>
</evidence>
<name>A0ABU8AX65_9ACTN</name>
<evidence type="ECO:0000259" key="9">
    <source>
        <dbReference type="PROSITE" id="PS50011"/>
    </source>
</evidence>
<dbReference type="SUPFAM" id="SSF56112">
    <property type="entry name" value="Protein kinase-like (PK-like)"/>
    <property type="match status" value="1"/>
</dbReference>
<keyword evidence="11" id="KW-1185">Reference proteome</keyword>
<dbReference type="CDD" id="cd14014">
    <property type="entry name" value="STKc_PknB_like"/>
    <property type="match status" value="1"/>
</dbReference>
<feature type="binding site" evidence="7">
    <location>
        <position position="46"/>
    </location>
    <ligand>
        <name>ATP</name>
        <dbReference type="ChEBI" id="CHEBI:30616"/>
    </ligand>
</feature>
<dbReference type="RefSeq" id="WP_334660951.1">
    <property type="nucleotide sequence ID" value="NZ_JARULZ010000002.1"/>
</dbReference>
<feature type="domain" description="Protein kinase" evidence="9">
    <location>
        <begin position="17"/>
        <end position="276"/>
    </location>
</feature>
<evidence type="ECO:0000256" key="7">
    <source>
        <dbReference type="PROSITE-ProRule" id="PRU10141"/>
    </source>
</evidence>
<reference evidence="10" key="1">
    <citation type="submission" date="2023-04" db="EMBL/GenBank/DDBJ databases">
        <title>Genomic diversity of scab-causing Streptomyces spp. in the province of Quebec, Canada.</title>
        <authorList>
            <person name="Biessy A."/>
            <person name="Cadieux M."/>
            <person name="Ciotola M."/>
            <person name="Filion M."/>
        </authorList>
    </citation>
    <scope>NUCLEOTIDE SEQUENCE</scope>
    <source>
        <strain evidence="10">B21-115</strain>
    </source>
</reference>
<feature type="region of interest" description="Disordered" evidence="8">
    <location>
        <begin position="283"/>
        <end position="391"/>
    </location>
</feature>
<accession>A0ABU8AX65</accession>
<dbReference type="PANTHER" id="PTHR43289">
    <property type="entry name" value="MITOGEN-ACTIVATED PROTEIN KINASE KINASE KINASE 20-RELATED"/>
    <property type="match status" value="1"/>
</dbReference>